<organism evidence="2 3">
    <name type="scientific">Pseudotenacibaculum haliotis</name>
    <dbReference type="NCBI Taxonomy" id="1862138"/>
    <lineage>
        <taxon>Bacteria</taxon>
        <taxon>Pseudomonadati</taxon>
        <taxon>Bacteroidota</taxon>
        <taxon>Flavobacteriia</taxon>
        <taxon>Flavobacteriales</taxon>
        <taxon>Flavobacteriaceae</taxon>
        <taxon>Pseudotenacibaculum</taxon>
    </lineage>
</organism>
<comment type="caution">
    <text evidence="2">The sequence shown here is derived from an EMBL/GenBank/DDBJ whole genome shotgun (WGS) entry which is preliminary data.</text>
</comment>
<evidence type="ECO:0000256" key="1">
    <source>
        <dbReference type="ARBA" id="ARBA00001954"/>
    </source>
</evidence>
<dbReference type="GO" id="GO:0051213">
    <property type="term" value="F:dioxygenase activity"/>
    <property type="evidence" value="ECO:0007669"/>
    <property type="project" value="UniProtKB-KW"/>
</dbReference>
<gene>
    <name evidence="2" type="ORF">ACFSRZ_06100</name>
</gene>
<dbReference type="EMBL" id="JBHULH010000003">
    <property type="protein sequence ID" value="MFD2566935.1"/>
    <property type="molecule type" value="Genomic_DNA"/>
</dbReference>
<evidence type="ECO:0000313" key="3">
    <source>
        <dbReference type="Proteomes" id="UP001597508"/>
    </source>
</evidence>
<proteinExistence type="predicted"/>
<dbReference type="Proteomes" id="UP001597508">
    <property type="component" value="Unassembled WGS sequence"/>
</dbReference>
<dbReference type="PANTHER" id="PTHR20883:SF48">
    <property type="entry name" value="ECTOINE DIOXYGENASE"/>
    <property type="match status" value="1"/>
</dbReference>
<dbReference type="SUPFAM" id="SSF51197">
    <property type="entry name" value="Clavaminate synthase-like"/>
    <property type="match status" value="1"/>
</dbReference>
<sequence length="233" mass="26898">MNYEKNIEELTKQGFSIVDDFYSDEEINKMSNILSAASEEGSSFMRNKDLFAIRQVLKEIPELQEVLFNEQLRSLLPEGYFLTKSIYFDKPGKSNWFVSLHQDISISVDERYDVAGYTNWTFKRGQHGVIPPEEILENSITIRVHLDDTDDKNGALSVIPKSHVLGVKRIEELEEKGTITCVVKRGGVMLMKPLTFHSSKKSIEDRNRRVIHLEFSNKELKKPLCWLEKVSLN</sequence>
<reference evidence="3" key="1">
    <citation type="journal article" date="2019" name="Int. J. Syst. Evol. Microbiol.">
        <title>The Global Catalogue of Microorganisms (GCM) 10K type strain sequencing project: providing services to taxonomists for standard genome sequencing and annotation.</title>
        <authorList>
            <consortium name="The Broad Institute Genomics Platform"/>
            <consortium name="The Broad Institute Genome Sequencing Center for Infectious Disease"/>
            <person name="Wu L."/>
            <person name="Ma J."/>
        </authorList>
    </citation>
    <scope>NUCLEOTIDE SEQUENCE [LARGE SCALE GENOMIC DNA]</scope>
    <source>
        <strain evidence="3">KCTC 52127</strain>
    </source>
</reference>
<comment type="cofactor">
    <cofactor evidence="1">
        <name>Fe(2+)</name>
        <dbReference type="ChEBI" id="CHEBI:29033"/>
    </cofactor>
</comment>
<keyword evidence="3" id="KW-1185">Reference proteome</keyword>
<dbReference type="Gene3D" id="2.60.120.620">
    <property type="entry name" value="q2cbj1_9rhob like domain"/>
    <property type="match status" value="1"/>
</dbReference>
<dbReference type="Pfam" id="PF05721">
    <property type="entry name" value="PhyH"/>
    <property type="match status" value="1"/>
</dbReference>
<dbReference type="RefSeq" id="WP_379665645.1">
    <property type="nucleotide sequence ID" value="NZ_JBHULH010000003.1"/>
</dbReference>
<dbReference type="PANTHER" id="PTHR20883">
    <property type="entry name" value="PHYTANOYL-COA DIOXYGENASE DOMAIN CONTAINING 1"/>
    <property type="match status" value="1"/>
</dbReference>
<protein>
    <submittedName>
        <fullName evidence="2">Phytanoyl-CoA dioxygenase family protein</fullName>
    </submittedName>
</protein>
<accession>A0ABW5LQN8</accession>
<keyword evidence="2" id="KW-0223">Dioxygenase</keyword>
<keyword evidence="2" id="KW-0560">Oxidoreductase</keyword>
<evidence type="ECO:0000313" key="2">
    <source>
        <dbReference type="EMBL" id="MFD2566935.1"/>
    </source>
</evidence>
<dbReference type="InterPro" id="IPR008775">
    <property type="entry name" value="Phytyl_CoA_dOase-like"/>
</dbReference>
<name>A0ABW5LQN8_9FLAO</name>